<evidence type="ECO:0000256" key="1">
    <source>
        <dbReference type="ARBA" id="ARBA00022737"/>
    </source>
</evidence>
<dbReference type="PANTHER" id="PTHR23048:SF0">
    <property type="entry name" value="CALMODULIN LIKE 3"/>
    <property type="match status" value="1"/>
</dbReference>
<keyword evidence="2" id="KW-0106">Calcium</keyword>
<sequence length="152" mass="17156">MTNNPSFTPEQIAQYREAFNIFDRDGDGHIDKKELATVLRSFGHNLSSAEIDAIMKEVDTSNNGTIEFEEFIDIIDKQVHQGDVEDEILDAFRAFDKDQDGKIAGSELAHILKNIGEPLSQEEVDEMIAQADLHKDGIIDYVEYVHLMLSSK</sequence>
<dbReference type="InterPro" id="IPR018247">
    <property type="entry name" value="EF_Hand_1_Ca_BS"/>
</dbReference>
<dbReference type="SUPFAM" id="SSF47473">
    <property type="entry name" value="EF-hand"/>
    <property type="match status" value="1"/>
</dbReference>
<dbReference type="SMART" id="SM00054">
    <property type="entry name" value="EFh"/>
    <property type="match status" value="4"/>
</dbReference>
<evidence type="ECO:0000313" key="4">
    <source>
        <dbReference type="EMBL" id="KAK8883088.1"/>
    </source>
</evidence>
<keyword evidence="5" id="KW-1185">Reference proteome</keyword>
<feature type="domain" description="EF-hand" evidence="3">
    <location>
        <begin position="10"/>
        <end position="45"/>
    </location>
</feature>
<dbReference type="Gene3D" id="1.10.238.10">
    <property type="entry name" value="EF-hand"/>
    <property type="match status" value="1"/>
</dbReference>
<dbReference type="Proteomes" id="UP001470230">
    <property type="component" value="Unassembled WGS sequence"/>
</dbReference>
<dbReference type="InterPro" id="IPR050230">
    <property type="entry name" value="CALM/Myosin/TropC-like"/>
</dbReference>
<keyword evidence="1" id="KW-0677">Repeat</keyword>
<dbReference type="InterPro" id="IPR011992">
    <property type="entry name" value="EF-hand-dom_pair"/>
</dbReference>
<dbReference type="PROSITE" id="PS00018">
    <property type="entry name" value="EF_HAND_1"/>
    <property type="match status" value="3"/>
</dbReference>
<dbReference type="PANTHER" id="PTHR23048">
    <property type="entry name" value="MYOSIN LIGHT CHAIN 1, 3"/>
    <property type="match status" value="1"/>
</dbReference>
<proteinExistence type="predicted"/>
<reference evidence="4 5" key="1">
    <citation type="submission" date="2024-04" db="EMBL/GenBank/DDBJ databases">
        <title>Tritrichomonas musculus Genome.</title>
        <authorList>
            <person name="Alves-Ferreira E."/>
            <person name="Grigg M."/>
            <person name="Lorenzi H."/>
            <person name="Galac M."/>
        </authorList>
    </citation>
    <scope>NUCLEOTIDE SEQUENCE [LARGE SCALE GENOMIC DNA]</scope>
    <source>
        <strain evidence="4 5">EAF2021</strain>
    </source>
</reference>
<organism evidence="4 5">
    <name type="scientific">Tritrichomonas musculus</name>
    <dbReference type="NCBI Taxonomy" id="1915356"/>
    <lineage>
        <taxon>Eukaryota</taxon>
        <taxon>Metamonada</taxon>
        <taxon>Parabasalia</taxon>
        <taxon>Tritrichomonadida</taxon>
        <taxon>Tritrichomonadidae</taxon>
        <taxon>Tritrichomonas</taxon>
    </lineage>
</organism>
<feature type="domain" description="EF-hand" evidence="3">
    <location>
        <begin position="83"/>
        <end position="118"/>
    </location>
</feature>
<evidence type="ECO:0000313" key="5">
    <source>
        <dbReference type="Proteomes" id="UP001470230"/>
    </source>
</evidence>
<accession>A0ABR2JW89</accession>
<dbReference type="EMBL" id="JAPFFF010000009">
    <property type="protein sequence ID" value="KAK8883088.1"/>
    <property type="molecule type" value="Genomic_DNA"/>
</dbReference>
<name>A0ABR2JW89_9EUKA</name>
<gene>
    <name evidence="4" type="ORF">M9Y10_045736</name>
</gene>
<dbReference type="CDD" id="cd00051">
    <property type="entry name" value="EFh"/>
    <property type="match status" value="1"/>
</dbReference>
<dbReference type="InterPro" id="IPR002048">
    <property type="entry name" value="EF_hand_dom"/>
</dbReference>
<evidence type="ECO:0000256" key="2">
    <source>
        <dbReference type="ARBA" id="ARBA00022837"/>
    </source>
</evidence>
<feature type="domain" description="EF-hand" evidence="3">
    <location>
        <begin position="119"/>
        <end position="152"/>
    </location>
</feature>
<protein>
    <submittedName>
        <fullName evidence="4">Calmodulin-like 3</fullName>
    </submittedName>
</protein>
<comment type="caution">
    <text evidence="4">The sequence shown here is derived from an EMBL/GenBank/DDBJ whole genome shotgun (WGS) entry which is preliminary data.</text>
</comment>
<dbReference type="Pfam" id="PF13499">
    <property type="entry name" value="EF-hand_7"/>
    <property type="match status" value="2"/>
</dbReference>
<feature type="domain" description="EF-hand" evidence="3">
    <location>
        <begin position="46"/>
        <end position="81"/>
    </location>
</feature>
<evidence type="ECO:0000259" key="3">
    <source>
        <dbReference type="PROSITE" id="PS50222"/>
    </source>
</evidence>
<dbReference type="PROSITE" id="PS50222">
    <property type="entry name" value="EF_HAND_2"/>
    <property type="match status" value="4"/>
</dbReference>